<dbReference type="InterPro" id="IPR002656">
    <property type="entry name" value="Acyl_transf_3_dom"/>
</dbReference>
<feature type="transmembrane region" description="Helical" evidence="3">
    <location>
        <begin position="195"/>
        <end position="213"/>
    </location>
</feature>
<keyword evidence="3" id="KW-0472">Membrane</keyword>
<feature type="transmembrane region" description="Helical" evidence="3">
    <location>
        <begin position="262"/>
        <end position="285"/>
    </location>
</feature>
<dbReference type="Proteomes" id="UP000521032">
    <property type="component" value="Unassembled WGS sequence"/>
</dbReference>
<dbReference type="PANTHER" id="PTHR23028">
    <property type="entry name" value="ACETYLTRANSFERASE"/>
    <property type="match status" value="1"/>
</dbReference>
<comment type="similarity">
    <text evidence="2">Belongs to the acyltransferase 3 family.</text>
</comment>
<keyword evidence="5" id="KW-0012">Acyltransferase</keyword>
<keyword evidence="3" id="KW-1133">Transmembrane helix</keyword>
<feature type="transmembrane region" description="Helical" evidence="3">
    <location>
        <begin position="158"/>
        <end position="175"/>
    </location>
</feature>
<sequence>MERKRITEIDALRGIAAVIVVIYHYTFHYNERFGHVKPDYNTTLFDFGHYGVQLFFIISGFVIFMSVSRGKSALDFMIKRTFRIYPAYIFAIILTFLVLGKSGIDINRTFFEAIINFTMFQEFFGVRNIDGVYWSLRVEMTFYLMMAVVLYLGAKNRVMLVSFAMLAGGFFIQIMNDRVGGDFWTTMERFSTANYVQMFVIGIMFYCIWQHGPKIKYMSLVVVSIIYDFVFEGLTNGMFTLLFIAIFGLVLAGKMKWLNNRFLLFLGSISYPLYLVHQNIGYAMIREMEKFGMIHELWILVPLFLSIALSMLIVKYVEVPVQNLLYKKYKAYRDKKSAPIVPGTNEVA</sequence>
<keyword evidence="6" id="KW-1185">Reference proteome</keyword>
<dbReference type="PANTHER" id="PTHR23028:SF131">
    <property type="entry name" value="BLR2367 PROTEIN"/>
    <property type="match status" value="1"/>
</dbReference>
<name>A0A6V7R708_9BACL</name>
<gene>
    <name evidence="5" type="ORF">JEOSCH030_00429</name>
</gene>
<evidence type="ECO:0000259" key="4">
    <source>
        <dbReference type="Pfam" id="PF01757"/>
    </source>
</evidence>
<evidence type="ECO:0000313" key="6">
    <source>
        <dbReference type="Proteomes" id="UP000521032"/>
    </source>
</evidence>
<dbReference type="GO" id="GO:0000271">
    <property type="term" value="P:polysaccharide biosynthetic process"/>
    <property type="evidence" value="ECO:0007669"/>
    <property type="project" value="TreeGrafter"/>
</dbReference>
<keyword evidence="5" id="KW-0808">Transferase</keyword>
<protein>
    <submittedName>
        <fullName evidence="5">Acyltransferase family protein</fullName>
    </submittedName>
</protein>
<organism evidence="5 6">
    <name type="scientific">Phocicoccus schoeneichii</name>
    <dbReference type="NCBI Taxonomy" id="1812261"/>
    <lineage>
        <taxon>Bacteria</taxon>
        <taxon>Bacillati</taxon>
        <taxon>Bacillota</taxon>
        <taxon>Bacilli</taxon>
        <taxon>Bacillales</taxon>
        <taxon>Salinicoccaceae</taxon>
        <taxon>Phocicoccus</taxon>
    </lineage>
</organism>
<keyword evidence="3" id="KW-0812">Transmembrane</keyword>
<evidence type="ECO:0000256" key="1">
    <source>
        <dbReference type="ARBA" id="ARBA00004370"/>
    </source>
</evidence>
<feature type="transmembrane region" description="Helical" evidence="3">
    <location>
        <begin position="225"/>
        <end position="250"/>
    </location>
</feature>
<evidence type="ECO:0000256" key="3">
    <source>
        <dbReference type="SAM" id="Phobius"/>
    </source>
</evidence>
<comment type="subcellular location">
    <subcellularLocation>
        <location evidence="1">Membrane</location>
    </subcellularLocation>
</comment>
<proteinExistence type="inferred from homology"/>
<feature type="transmembrane region" description="Helical" evidence="3">
    <location>
        <begin position="132"/>
        <end position="151"/>
    </location>
</feature>
<dbReference type="EMBL" id="CAJEWE010000006">
    <property type="protein sequence ID" value="CAD2072798.1"/>
    <property type="molecule type" value="Genomic_DNA"/>
</dbReference>
<feature type="transmembrane region" description="Helical" evidence="3">
    <location>
        <begin position="12"/>
        <end position="30"/>
    </location>
</feature>
<accession>A0A6V7R708</accession>
<evidence type="ECO:0000313" key="5">
    <source>
        <dbReference type="EMBL" id="CAD2072798.1"/>
    </source>
</evidence>
<dbReference type="RefSeq" id="WP_186085361.1">
    <property type="nucleotide sequence ID" value="NZ_BMDB01000001.1"/>
</dbReference>
<feature type="transmembrane region" description="Helical" evidence="3">
    <location>
        <begin position="297"/>
        <end position="317"/>
    </location>
</feature>
<dbReference type="Pfam" id="PF01757">
    <property type="entry name" value="Acyl_transf_3"/>
    <property type="match status" value="1"/>
</dbReference>
<dbReference type="GO" id="GO:0016747">
    <property type="term" value="F:acyltransferase activity, transferring groups other than amino-acyl groups"/>
    <property type="evidence" value="ECO:0007669"/>
    <property type="project" value="InterPro"/>
</dbReference>
<dbReference type="InterPro" id="IPR050879">
    <property type="entry name" value="Acyltransferase_3"/>
</dbReference>
<dbReference type="GO" id="GO:0016020">
    <property type="term" value="C:membrane"/>
    <property type="evidence" value="ECO:0007669"/>
    <property type="project" value="TreeGrafter"/>
</dbReference>
<feature type="transmembrane region" description="Helical" evidence="3">
    <location>
        <begin position="50"/>
        <end position="70"/>
    </location>
</feature>
<dbReference type="AlphaFoldDB" id="A0A6V7R708"/>
<evidence type="ECO:0000256" key="2">
    <source>
        <dbReference type="ARBA" id="ARBA00007400"/>
    </source>
</evidence>
<feature type="domain" description="Acyltransferase 3" evidence="4">
    <location>
        <begin position="7"/>
        <end position="314"/>
    </location>
</feature>
<comment type="caution">
    <text evidence="5">The sequence shown here is derived from an EMBL/GenBank/DDBJ whole genome shotgun (WGS) entry which is preliminary data.</text>
</comment>
<feature type="transmembrane region" description="Helical" evidence="3">
    <location>
        <begin position="82"/>
        <end position="100"/>
    </location>
</feature>
<reference evidence="5 6" key="1">
    <citation type="submission" date="2020-07" db="EMBL/GenBank/DDBJ databases">
        <authorList>
            <person name="Criscuolo A."/>
        </authorList>
    </citation>
    <scope>NUCLEOTIDE SEQUENCE [LARGE SCALE GENOMIC DNA]</scope>
    <source>
        <strain evidence="6">CIP 111030</strain>
    </source>
</reference>